<evidence type="ECO:0000256" key="8">
    <source>
        <dbReference type="HAMAP-Rule" id="MF_00972"/>
    </source>
</evidence>
<reference evidence="10" key="1">
    <citation type="journal article" date="2014" name="Int. J. Syst. Evol. Microbiol.">
        <title>Complete genome sequence of Corynebacterium casei LMG S-19264T (=DSM 44701T), isolated from a smear-ripened cheese.</title>
        <authorList>
            <consortium name="US DOE Joint Genome Institute (JGI-PGF)"/>
            <person name="Walter F."/>
            <person name="Albersmeier A."/>
            <person name="Kalinowski J."/>
            <person name="Ruckert C."/>
        </authorList>
    </citation>
    <scope>NUCLEOTIDE SEQUENCE</scope>
    <source>
        <strain evidence="10">KCTC 32513</strain>
    </source>
</reference>
<dbReference type="GO" id="GO:0008270">
    <property type="term" value="F:zinc ion binding"/>
    <property type="evidence" value="ECO:0007669"/>
    <property type="project" value="UniProtKB-UniRule"/>
</dbReference>
<dbReference type="AlphaFoldDB" id="A0A8J3CTK1"/>
<comment type="caution">
    <text evidence="10">The sequence shown here is derived from an EMBL/GenBank/DDBJ whole genome shotgun (WGS) entry which is preliminary data.</text>
</comment>
<keyword evidence="11" id="KW-1185">Reference proteome</keyword>
<feature type="binding site" evidence="8">
    <location>
        <position position="62"/>
    </location>
    <ligand>
        <name>Zn(2+)</name>
        <dbReference type="ChEBI" id="CHEBI:29105"/>
        <note>catalytic</note>
    </ligand>
</feature>
<organism evidence="10 11">
    <name type="scientific">Algimonas arctica</name>
    <dbReference type="NCBI Taxonomy" id="1479486"/>
    <lineage>
        <taxon>Bacteria</taxon>
        <taxon>Pseudomonadati</taxon>
        <taxon>Pseudomonadota</taxon>
        <taxon>Alphaproteobacteria</taxon>
        <taxon>Maricaulales</taxon>
        <taxon>Robiginitomaculaceae</taxon>
        <taxon>Algimonas</taxon>
    </lineage>
</organism>
<dbReference type="FunFam" id="3.40.140.10:FF:000005">
    <property type="entry name" value="tRNA-specific adenosine deaminase"/>
    <property type="match status" value="1"/>
</dbReference>
<dbReference type="Pfam" id="PF00383">
    <property type="entry name" value="dCMP_cyt_deam_1"/>
    <property type="match status" value="1"/>
</dbReference>
<dbReference type="EC" id="3.5.4.33" evidence="8"/>
<keyword evidence="6 8" id="KW-0862">Zinc</keyword>
<sequence length="159" mass="16904">MTVHDSDSAPLDRLYMDRALALAQAAAAVGEVPVGAVIVDPDGKIIGEAANAPIKQHDPTAHAEILAIRSACIVSKNYRLPGHTLYVTLEPCTMCASAISNARITRVVYGASDPKGGAVESGVQFFGSPTCHHRPEVTSGLRAEAVAQILRDFFRARRK</sequence>
<dbReference type="PROSITE" id="PS51747">
    <property type="entry name" value="CYT_DCMP_DEAMINASES_2"/>
    <property type="match status" value="1"/>
</dbReference>
<evidence type="ECO:0000256" key="1">
    <source>
        <dbReference type="ARBA" id="ARBA00010669"/>
    </source>
</evidence>
<evidence type="ECO:0000256" key="6">
    <source>
        <dbReference type="ARBA" id="ARBA00022833"/>
    </source>
</evidence>
<comment type="cofactor">
    <cofactor evidence="8">
        <name>Zn(2+)</name>
        <dbReference type="ChEBI" id="CHEBI:29105"/>
    </cofactor>
    <text evidence="8">Binds 1 zinc ion per subunit.</text>
</comment>
<feature type="active site" description="Proton donor" evidence="8">
    <location>
        <position position="64"/>
    </location>
</feature>
<evidence type="ECO:0000259" key="9">
    <source>
        <dbReference type="PROSITE" id="PS51747"/>
    </source>
</evidence>
<protein>
    <recommendedName>
        <fullName evidence="8">tRNA-specific adenosine deaminase</fullName>
        <ecNumber evidence="8">3.5.4.33</ecNumber>
    </recommendedName>
</protein>
<evidence type="ECO:0000256" key="5">
    <source>
        <dbReference type="ARBA" id="ARBA00022801"/>
    </source>
</evidence>
<comment type="function">
    <text evidence="8">Catalyzes the deamination of adenosine to inosine at the wobble position 34 of tRNA(Arg2).</text>
</comment>
<comment type="similarity">
    <text evidence="1">Belongs to the cytidine and deoxycytidylate deaminase family. ADAT2 subfamily.</text>
</comment>
<evidence type="ECO:0000256" key="4">
    <source>
        <dbReference type="ARBA" id="ARBA00022723"/>
    </source>
</evidence>
<dbReference type="CDD" id="cd01285">
    <property type="entry name" value="nucleoside_deaminase"/>
    <property type="match status" value="1"/>
</dbReference>
<evidence type="ECO:0000256" key="2">
    <source>
        <dbReference type="ARBA" id="ARBA00011738"/>
    </source>
</evidence>
<gene>
    <name evidence="8 10" type="primary">tadA</name>
    <name evidence="10" type="ORF">GCM10009069_22230</name>
</gene>
<dbReference type="GO" id="GO:0052717">
    <property type="term" value="F:tRNA-specific adenosine-34 deaminase activity"/>
    <property type="evidence" value="ECO:0007669"/>
    <property type="project" value="UniProtKB-UniRule"/>
</dbReference>
<evidence type="ECO:0000256" key="3">
    <source>
        <dbReference type="ARBA" id="ARBA00022694"/>
    </source>
</evidence>
<dbReference type="PANTHER" id="PTHR11079">
    <property type="entry name" value="CYTOSINE DEAMINASE FAMILY MEMBER"/>
    <property type="match status" value="1"/>
</dbReference>
<keyword evidence="4 8" id="KW-0479">Metal-binding</keyword>
<reference evidence="10" key="2">
    <citation type="submission" date="2020-09" db="EMBL/GenBank/DDBJ databases">
        <authorList>
            <person name="Sun Q."/>
            <person name="Kim S."/>
        </authorList>
    </citation>
    <scope>NUCLEOTIDE SEQUENCE</scope>
    <source>
        <strain evidence="10">KCTC 32513</strain>
    </source>
</reference>
<feature type="binding site" evidence="8">
    <location>
        <position position="92"/>
    </location>
    <ligand>
        <name>Zn(2+)</name>
        <dbReference type="ChEBI" id="CHEBI:29105"/>
        <note>catalytic</note>
    </ligand>
</feature>
<evidence type="ECO:0000256" key="7">
    <source>
        <dbReference type="ARBA" id="ARBA00048045"/>
    </source>
</evidence>
<dbReference type="SUPFAM" id="SSF53927">
    <property type="entry name" value="Cytidine deaminase-like"/>
    <property type="match status" value="1"/>
</dbReference>
<name>A0A8J3CTK1_9PROT</name>
<dbReference type="Proteomes" id="UP000634004">
    <property type="component" value="Unassembled WGS sequence"/>
</dbReference>
<dbReference type="HAMAP" id="MF_00972">
    <property type="entry name" value="tRNA_aden_deaminase"/>
    <property type="match status" value="1"/>
</dbReference>
<dbReference type="InterPro" id="IPR016193">
    <property type="entry name" value="Cytidine_deaminase-like"/>
</dbReference>
<dbReference type="PANTHER" id="PTHR11079:SF202">
    <property type="entry name" value="TRNA-SPECIFIC ADENOSINE DEAMINASE"/>
    <property type="match status" value="1"/>
</dbReference>
<feature type="domain" description="CMP/dCMP-type deaminase" evidence="9">
    <location>
        <begin position="10"/>
        <end position="120"/>
    </location>
</feature>
<keyword evidence="5 8" id="KW-0378">Hydrolase</keyword>
<comment type="catalytic activity">
    <reaction evidence="7 8">
        <text>adenosine(34) in tRNA + H2O + H(+) = inosine(34) in tRNA + NH4(+)</text>
        <dbReference type="Rhea" id="RHEA:43168"/>
        <dbReference type="Rhea" id="RHEA-COMP:10373"/>
        <dbReference type="Rhea" id="RHEA-COMP:10374"/>
        <dbReference type="ChEBI" id="CHEBI:15377"/>
        <dbReference type="ChEBI" id="CHEBI:15378"/>
        <dbReference type="ChEBI" id="CHEBI:28938"/>
        <dbReference type="ChEBI" id="CHEBI:74411"/>
        <dbReference type="ChEBI" id="CHEBI:82852"/>
        <dbReference type="EC" id="3.5.4.33"/>
    </reaction>
</comment>
<keyword evidence="3 8" id="KW-0819">tRNA processing</keyword>
<comment type="subunit">
    <text evidence="2 8">Homodimer.</text>
</comment>
<dbReference type="InterPro" id="IPR028883">
    <property type="entry name" value="tRNA_aden_deaminase"/>
</dbReference>
<dbReference type="PROSITE" id="PS00903">
    <property type="entry name" value="CYT_DCMP_DEAMINASES_1"/>
    <property type="match status" value="1"/>
</dbReference>
<dbReference type="InterPro" id="IPR016192">
    <property type="entry name" value="APOBEC/CMP_deaminase_Zn-bd"/>
</dbReference>
<dbReference type="RefSeq" id="WP_233354114.1">
    <property type="nucleotide sequence ID" value="NZ_BMZH01000009.1"/>
</dbReference>
<dbReference type="InterPro" id="IPR002125">
    <property type="entry name" value="CMP_dCMP_dom"/>
</dbReference>
<dbReference type="GO" id="GO:0002100">
    <property type="term" value="P:tRNA wobble adenosine to inosine editing"/>
    <property type="evidence" value="ECO:0007669"/>
    <property type="project" value="UniProtKB-UniRule"/>
</dbReference>
<dbReference type="NCBIfam" id="NF008113">
    <property type="entry name" value="PRK10860.1"/>
    <property type="match status" value="1"/>
</dbReference>
<proteinExistence type="inferred from homology"/>
<dbReference type="EMBL" id="BMZH01000009">
    <property type="protein sequence ID" value="GHA98836.1"/>
    <property type="molecule type" value="Genomic_DNA"/>
</dbReference>
<evidence type="ECO:0000313" key="11">
    <source>
        <dbReference type="Proteomes" id="UP000634004"/>
    </source>
</evidence>
<dbReference type="Gene3D" id="3.40.140.10">
    <property type="entry name" value="Cytidine Deaminase, domain 2"/>
    <property type="match status" value="1"/>
</dbReference>
<accession>A0A8J3CTK1</accession>
<evidence type="ECO:0000313" key="10">
    <source>
        <dbReference type="EMBL" id="GHA98836.1"/>
    </source>
</evidence>
<feature type="binding site" evidence="8">
    <location>
        <position position="95"/>
    </location>
    <ligand>
        <name>Zn(2+)</name>
        <dbReference type="ChEBI" id="CHEBI:29105"/>
        <note>catalytic</note>
    </ligand>
</feature>